<sequence length="56" mass="6553">MKTADGYAGVSEWFDAAYADRPHLIRICKTILHLLWMGKHAPGYLLRHLRKRCRQS</sequence>
<dbReference type="RefSeq" id="WP_268922718.1">
    <property type="nucleotide sequence ID" value="NZ_JAPTGC010000004.1"/>
</dbReference>
<dbReference type="Proteomes" id="UP001141336">
    <property type="component" value="Unassembled WGS sequence"/>
</dbReference>
<reference evidence="1" key="1">
    <citation type="submission" date="2022-12" db="EMBL/GenBank/DDBJ databases">
        <title>Isolation and characterisation of novel Methanocorpusculum spp. from native Australian herbivores indicates the genus is ancestrally host-associated.</title>
        <authorList>
            <person name="Volmer J.G."/>
            <person name="Soo R.M."/>
            <person name="Evans P.N."/>
            <person name="Hoedt E.C."/>
            <person name="Astorga Alsina A.L."/>
            <person name="Woodcroft B.J."/>
            <person name="Tyson G.W."/>
            <person name="Hugenholtz P."/>
            <person name="Morrison M."/>
        </authorList>
    </citation>
    <scope>NUCLEOTIDE SEQUENCE</scope>
    <source>
        <strain evidence="1">CW153</strain>
    </source>
</reference>
<dbReference type="EMBL" id="JAPTGC010000004">
    <property type="protein sequence ID" value="MCZ0862471.1"/>
    <property type="molecule type" value="Genomic_DNA"/>
</dbReference>
<evidence type="ECO:0000313" key="1">
    <source>
        <dbReference type="EMBL" id="MCZ0862471.1"/>
    </source>
</evidence>
<name>A0ABT4ILP9_9EURY</name>
<proteinExistence type="predicted"/>
<evidence type="ECO:0000313" key="2">
    <source>
        <dbReference type="Proteomes" id="UP001141336"/>
    </source>
</evidence>
<keyword evidence="2" id="KW-1185">Reference proteome</keyword>
<organism evidence="1 2">
    <name type="scientific">Methanocorpusculum vombati</name>
    <dbReference type="NCBI Taxonomy" id="3002864"/>
    <lineage>
        <taxon>Archaea</taxon>
        <taxon>Methanobacteriati</taxon>
        <taxon>Methanobacteriota</taxon>
        <taxon>Stenosarchaea group</taxon>
        <taxon>Methanomicrobia</taxon>
        <taxon>Methanomicrobiales</taxon>
        <taxon>Methanocorpusculaceae</taxon>
        <taxon>Methanocorpusculum</taxon>
    </lineage>
</organism>
<comment type="caution">
    <text evidence="1">The sequence shown here is derived from an EMBL/GenBank/DDBJ whole genome shotgun (WGS) entry which is preliminary data.</text>
</comment>
<gene>
    <name evidence="1" type="ORF">O0S09_04275</name>
</gene>
<accession>A0ABT4ILP9</accession>
<protein>
    <submittedName>
        <fullName evidence="1">Uncharacterized protein</fullName>
    </submittedName>
</protein>